<name>A0AAE1UMS5_9EUCA</name>
<comment type="caution">
    <text evidence="11">The sequence shown here is derived from an EMBL/GenBank/DDBJ whole genome shotgun (WGS) entry which is preliminary data.</text>
</comment>
<evidence type="ECO:0000256" key="4">
    <source>
        <dbReference type="ARBA" id="ARBA00022679"/>
    </source>
</evidence>
<dbReference type="GO" id="GO:0004168">
    <property type="term" value="F:dolichol kinase activity"/>
    <property type="evidence" value="ECO:0007669"/>
    <property type="project" value="UniProtKB-EC"/>
</dbReference>
<feature type="transmembrane region" description="Helical" evidence="10">
    <location>
        <begin position="447"/>
        <end position="466"/>
    </location>
</feature>
<evidence type="ECO:0000313" key="11">
    <source>
        <dbReference type="EMBL" id="KAK4326331.1"/>
    </source>
</evidence>
<gene>
    <name evidence="11" type="ORF">Pmani_003146</name>
</gene>
<reference evidence="11" key="1">
    <citation type="submission" date="2023-11" db="EMBL/GenBank/DDBJ databases">
        <title>Genome assemblies of two species of porcelain crab, Petrolisthes cinctipes and Petrolisthes manimaculis (Anomura: Porcellanidae).</title>
        <authorList>
            <person name="Angst P."/>
        </authorList>
    </citation>
    <scope>NUCLEOTIDE SEQUENCE</scope>
    <source>
        <strain evidence="11">PB745_02</strain>
        <tissue evidence="11">Gill</tissue>
    </source>
</reference>
<evidence type="ECO:0000256" key="7">
    <source>
        <dbReference type="ARBA" id="ARBA00022824"/>
    </source>
</evidence>
<feature type="transmembrane region" description="Helical" evidence="10">
    <location>
        <begin position="326"/>
        <end position="346"/>
    </location>
</feature>
<feature type="transmembrane region" description="Helical" evidence="10">
    <location>
        <begin position="304"/>
        <end position="320"/>
    </location>
</feature>
<feature type="transmembrane region" description="Helical" evidence="10">
    <location>
        <begin position="236"/>
        <end position="261"/>
    </location>
</feature>
<keyword evidence="9 10" id="KW-0472">Membrane</keyword>
<comment type="subcellular location">
    <subcellularLocation>
        <location evidence="1">Endoplasmic reticulum membrane</location>
        <topology evidence="1">Multi-pass membrane protein</topology>
    </subcellularLocation>
</comment>
<keyword evidence="12" id="KW-1185">Reference proteome</keyword>
<dbReference type="Proteomes" id="UP001292094">
    <property type="component" value="Unassembled WGS sequence"/>
</dbReference>
<dbReference type="PANTHER" id="PTHR13205">
    <property type="entry name" value="TRANSMEMBRANE PROTEIN 15-RELATED"/>
    <property type="match status" value="1"/>
</dbReference>
<dbReference type="GO" id="GO:0005789">
    <property type="term" value="C:endoplasmic reticulum membrane"/>
    <property type="evidence" value="ECO:0007669"/>
    <property type="project" value="UniProtKB-SubCell"/>
</dbReference>
<feature type="transmembrane region" description="Helical" evidence="10">
    <location>
        <begin position="273"/>
        <end position="292"/>
    </location>
</feature>
<feature type="transmembrane region" description="Helical" evidence="10">
    <location>
        <begin position="407"/>
        <end position="426"/>
    </location>
</feature>
<accession>A0AAE1UMS5</accession>
<keyword evidence="8 10" id="KW-1133">Transmembrane helix</keyword>
<proteinExistence type="inferred from homology"/>
<evidence type="ECO:0000256" key="1">
    <source>
        <dbReference type="ARBA" id="ARBA00004477"/>
    </source>
</evidence>
<dbReference type="EMBL" id="JAWZYT010000225">
    <property type="protein sequence ID" value="KAK4326331.1"/>
    <property type="molecule type" value="Genomic_DNA"/>
</dbReference>
<dbReference type="GO" id="GO:0043048">
    <property type="term" value="P:dolichyl monophosphate biosynthetic process"/>
    <property type="evidence" value="ECO:0007669"/>
    <property type="project" value="TreeGrafter"/>
</dbReference>
<dbReference type="InterPro" id="IPR032974">
    <property type="entry name" value="Polypren_kinase"/>
</dbReference>
<evidence type="ECO:0000256" key="6">
    <source>
        <dbReference type="ARBA" id="ARBA00022777"/>
    </source>
</evidence>
<organism evidence="11 12">
    <name type="scientific">Petrolisthes manimaculis</name>
    <dbReference type="NCBI Taxonomy" id="1843537"/>
    <lineage>
        <taxon>Eukaryota</taxon>
        <taxon>Metazoa</taxon>
        <taxon>Ecdysozoa</taxon>
        <taxon>Arthropoda</taxon>
        <taxon>Crustacea</taxon>
        <taxon>Multicrustacea</taxon>
        <taxon>Malacostraca</taxon>
        <taxon>Eumalacostraca</taxon>
        <taxon>Eucarida</taxon>
        <taxon>Decapoda</taxon>
        <taxon>Pleocyemata</taxon>
        <taxon>Anomura</taxon>
        <taxon>Galatheoidea</taxon>
        <taxon>Porcellanidae</taxon>
        <taxon>Petrolisthes</taxon>
    </lineage>
</organism>
<evidence type="ECO:0000256" key="3">
    <source>
        <dbReference type="ARBA" id="ARBA00012132"/>
    </source>
</evidence>
<feature type="transmembrane region" description="Helical" evidence="10">
    <location>
        <begin position="367"/>
        <end position="387"/>
    </location>
</feature>
<comment type="similarity">
    <text evidence="2">Belongs to the polyprenol kinase family.</text>
</comment>
<evidence type="ECO:0000256" key="8">
    <source>
        <dbReference type="ARBA" id="ARBA00022989"/>
    </source>
</evidence>
<evidence type="ECO:0000256" key="10">
    <source>
        <dbReference type="SAM" id="Phobius"/>
    </source>
</evidence>
<dbReference type="PANTHER" id="PTHR13205:SF15">
    <property type="entry name" value="DOLICHOL KINASE"/>
    <property type="match status" value="1"/>
</dbReference>
<evidence type="ECO:0000313" key="12">
    <source>
        <dbReference type="Proteomes" id="UP001292094"/>
    </source>
</evidence>
<evidence type="ECO:0000256" key="5">
    <source>
        <dbReference type="ARBA" id="ARBA00022692"/>
    </source>
</evidence>
<keyword evidence="5 10" id="KW-0812">Transmembrane</keyword>
<sequence>MKKLMNINVLPTVSPLHLENLITRNGASAGVWLVVLIPLACSPGLYDTHTHCHPSPRLLSLLAIQVGVSGIHLYRQICLSRSNHKTPTGKEAGTNGNEQEGSVRRPSILLRLATHPYTPALITAVAISLLTDIHPIVAGTLTTICARVLYQTTHWLFHAFPGSFSLGEGAVAGQTAALTLTCSLYSLGFTLVHPKVLTYSQQTSALIQMGVVVVAALVTGLYRIPRLRSARLFVPYVCVCGAVGAGGASLVMGEWVVGWLVDTITHSHLRMTLLGWWAGLTLLALVLTSWARRRSGVAVTVLRKVYHLVIVLVFVPGILLDPVFTHLAAAAATLLCLLLEVVRLESVEPLSTIIGRAFAPFLDEKDGGALILSHIYLLVGVASPLWLTPCPIGETSMGQWPGSPRSVLPLLSGVLAVGVGDTAASIGGTYMGRRRWVGTKKTVEGSLCGLAAQMVAVAGLTGAGVVAMTLPAWGRLVIAVGLVAAIEALTDQVDNIVLPLLLYTPLMDL</sequence>
<keyword evidence="6" id="KW-0418">Kinase</keyword>
<evidence type="ECO:0000256" key="2">
    <source>
        <dbReference type="ARBA" id="ARBA00010794"/>
    </source>
</evidence>
<dbReference type="EC" id="2.7.1.108" evidence="3"/>
<evidence type="ECO:0000256" key="9">
    <source>
        <dbReference type="ARBA" id="ARBA00023136"/>
    </source>
</evidence>
<feature type="transmembrane region" description="Helical" evidence="10">
    <location>
        <begin position="205"/>
        <end position="224"/>
    </location>
</feature>
<protein>
    <recommendedName>
        <fullName evidence="3">dolichol kinase</fullName>
        <ecNumber evidence="3">2.7.1.108</ecNumber>
    </recommendedName>
</protein>
<dbReference type="AlphaFoldDB" id="A0AAE1UMS5"/>
<keyword evidence="7" id="KW-0256">Endoplasmic reticulum</keyword>
<keyword evidence="4" id="KW-0808">Transferase</keyword>